<accession>A0ABP8NIL2</accession>
<evidence type="ECO:0000313" key="2">
    <source>
        <dbReference type="Proteomes" id="UP001500067"/>
    </source>
</evidence>
<sequence>MDLRQMYQQCSKEDHDITPLDFVFEHLLNFESIINYFEGEENEEHQPFGSIGSNLQVAITTSTVSFLYPAPGTAFYTKKVYPIHQAAFYSSNYFGDIFHPPIV</sequence>
<reference evidence="2" key="1">
    <citation type="journal article" date="2019" name="Int. J. Syst. Evol. Microbiol.">
        <title>The Global Catalogue of Microorganisms (GCM) 10K type strain sequencing project: providing services to taxonomists for standard genome sequencing and annotation.</title>
        <authorList>
            <consortium name="The Broad Institute Genomics Platform"/>
            <consortium name="The Broad Institute Genome Sequencing Center for Infectious Disease"/>
            <person name="Wu L."/>
            <person name="Ma J."/>
        </authorList>
    </citation>
    <scope>NUCLEOTIDE SEQUENCE [LARGE SCALE GENOMIC DNA]</scope>
    <source>
        <strain evidence="2">JCM 32105</strain>
    </source>
</reference>
<organism evidence="1 2">
    <name type="scientific">Nemorincola caseinilytica</name>
    <dbReference type="NCBI Taxonomy" id="2054315"/>
    <lineage>
        <taxon>Bacteria</taxon>
        <taxon>Pseudomonadati</taxon>
        <taxon>Bacteroidota</taxon>
        <taxon>Chitinophagia</taxon>
        <taxon>Chitinophagales</taxon>
        <taxon>Chitinophagaceae</taxon>
        <taxon>Nemorincola</taxon>
    </lineage>
</organism>
<gene>
    <name evidence="1" type="ORF">GCM10023093_23910</name>
</gene>
<comment type="caution">
    <text evidence="1">The sequence shown here is derived from an EMBL/GenBank/DDBJ whole genome shotgun (WGS) entry which is preliminary data.</text>
</comment>
<dbReference type="Proteomes" id="UP001500067">
    <property type="component" value="Unassembled WGS sequence"/>
</dbReference>
<dbReference type="EMBL" id="BAABFA010000017">
    <property type="protein sequence ID" value="GAA4467656.1"/>
    <property type="molecule type" value="Genomic_DNA"/>
</dbReference>
<proteinExistence type="predicted"/>
<protein>
    <submittedName>
        <fullName evidence="1">Uncharacterized protein</fullName>
    </submittedName>
</protein>
<keyword evidence="2" id="KW-1185">Reference proteome</keyword>
<evidence type="ECO:0000313" key="1">
    <source>
        <dbReference type="EMBL" id="GAA4467656.1"/>
    </source>
</evidence>
<name>A0ABP8NIL2_9BACT</name>